<dbReference type="Proteomes" id="UP001157006">
    <property type="component" value="Chromosome 1S"/>
</dbReference>
<keyword evidence="2" id="KW-1185">Reference proteome</keyword>
<dbReference type="PANTHER" id="PTHR34576:SF2">
    <property type="entry name" value="MEMBRANE-ASSOCIATED KINASE REGULATOR 6-RELATED"/>
    <property type="match status" value="1"/>
</dbReference>
<evidence type="ECO:0000313" key="1">
    <source>
        <dbReference type="EMBL" id="CAI8593919.1"/>
    </source>
</evidence>
<accession>A0AAV0ZAN6</accession>
<protein>
    <submittedName>
        <fullName evidence="1">Uncharacterized protein</fullName>
    </submittedName>
</protein>
<dbReference type="PANTHER" id="PTHR34576">
    <property type="entry name" value="MEMBRANE-ASSOCIATED KINASE REGULATOR 6-RELATED"/>
    <property type="match status" value="1"/>
</dbReference>
<dbReference type="AlphaFoldDB" id="A0AAV0ZAN6"/>
<reference evidence="1 2" key="1">
    <citation type="submission" date="2023-01" db="EMBL/GenBank/DDBJ databases">
        <authorList>
            <person name="Kreplak J."/>
        </authorList>
    </citation>
    <scope>NUCLEOTIDE SEQUENCE [LARGE SCALE GENOMIC DNA]</scope>
</reference>
<gene>
    <name evidence="1" type="ORF">VFH_I115320</name>
</gene>
<name>A0AAV0ZAN6_VICFA</name>
<evidence type="ECO:0000313" key="2">
    <source>
        <dbReference type="Proteomes" id="UP001157006"/>
    </source>
</evidence>
<sequence>MEATHPLSIESFSYSWLFNLKPSLDQSLEFETSSFRISFDASDELGSCFIEMDPRMPPSKRFFINSQDFKFDFPTSQKSSLNTLVDVDQLFSNGYLMPLFDESLKNIEPYEYDSSNSNSTLPSSILNVPKKVVPIENSRT</sequence>
<organism evidence="1 2">
    <name type="scientific">Vicia faba</name>
    <name type="common">Broad bean</name>
    <name type="synonym">Faba vulgaris</name>
    <dbReference type="NCBI Taxonomy" id="3906"/>
    <lineage>
        <taxon>Eukaryota</taxon>
        <taxon>Viridiplantae</taxon>
        <taxon>Streptophyta</taxon>
        <taxon>Embryophyta</taxon>
        <taxon>Tracheophyta</taxon>
        <taxon>Spermatophyta</taxon>
        <taxon>Magnoliopsida</taxon>
        <taxon>eudicotyledons</taxon>
        <taxon>Gunneridae</taxon>
        <taxon>Pentapetalae</taxon>
        <taxon>rosids</taxon>
        <taxon>fabids</taxon>
        <taxon>Fabales</taxon>
        <taxon>Fabaceae</taxon>
        <taxon>Papilionoideae</taxon>
        <taxon>50 kb inversion clade</taxon>
        <taxon>NPAAA clade</taxon>
        <taxon>Hologalegina</taxon>
        <taxon>IRL clade</taxon>
        <taxon>Fabeae</taxon>
        <taxon>Vicia</taxon>
    </lineage>
</organism>
<proteinExistence type="predicted"/>
<dbReference type="InterPro" id="IPR044699">
    <property type="entry name" value="MAKR6"/>
</dbReference>
<dbReference type="EMBL" id="OX451735">
    <property type="protein sequence ID" value="CAI8593919.1"/>
    <property type="molecule type" value="Genomic_DNA"/>
</dbReference>